<proteinExistence type="predicted"/>
<dbReference type="Proteomes" id="UP000613177">
    <property type="component" value="Unassembled WGS sequence"/>
</dbReference>
<name>A0A8H7VV94_9FUNG</name>
<organism evidence="1 2">
    <name type="scientific">Thamnidium elegans</name>
    <dbReference type="NCBI Taxonomy" id="101142"/>
    <lineage>
        <taxon>Eukaryota</taxon>
        <taxon>Fungi</taxon>
        <taxon>Fungi incertae sedis</taxon>
        <taxon>Mucoromycota</taxon>
        <taxon>Mucoromycotina</taxon>
        <taxon>Mucoromycetes</taxon>
        <taxon>Mucorales</taxon>
        <taxon>Mucorineae</taxon>
        <taxon>Mucoraceae</taxon>
        <taxon>Thamnidium</taxon>
    </lineage>
</organism>
<dbReference type="EMBL" id="JAEPRE010000232">
    <property type="protein sequence ID" value="KAG2229958.1"/>
    <property type="molecule type" value="Genomic_DNA"/>
</dbReference>
<reference evidence="1" key="1">
    <citation type="submission" date="2021-01" db="EMBL/GenBank/DDBJ databases">
        <title>Metabolic potential, ecology and presence of endohyphal bacteria is reflected in genomic diversity of Mucoromycotina.</title>
        <authorList>
            <person name="Muszewska A."/>
            <person name="Okrasinska A."/>
            <person name="Steczkiewicz K."/>
            <person name="Drgas O."/>
            <person name="Orlowska M."/>
            <person name="Perlinska-Lenart U."/>
            <person name="Aleksandrzak-Piekarczyk T."/>
            <person name="Szatraj K."/>
            <person name="Zielenkiewicz U."/>
            <person name="Pilsyk S."/>
            <person name="Malc E."/>
            <person name="Mieczkowski P."/>
            <person name="Kruszewska J.S."/>
            <person name="Biernat P."/>
            <person name="Pawlowska J."/>
        </authorList>
    </citation>
    <scope>NUCLEOTIDE SEQUENCE</scope>
    <source>
        <strain evidence="1">WA0000018081</strain>
    </source>
</reference>
<keyword evidence="2" id="KW-1185">Reference proteome</keyword>
<evidence type="ECO:0000313" key="1">
    <source>
        <dbReference type="EMBL" id="KAG2229958.1"/>
    </source>
</evidence>
<accession>A0A8H7VV94</accession>
<dbReference type="AlphaFoldDB" id="A0A8H7VV94"/>
<gene>
    <name evidence="1" type="ORF">INT48_003503</name>
</gene>
<sequence>MQEATTENERLSEYNVYITEDQLRYFFFIQEKLVVIQHIIIYLVEEFSQYLYLTLSSIVYPFTTKLMKPAEAAKLANVNYETARKWKVVYKKRSRAQHPYYFEELDSKRSTFWSSCTRTVIELMGQRSLM</sequence>
<comment type="caution">
    <text evidence="1">The sequence shown here is derived from an EMBL/GenBank/DDBJ whole genome shotgun (WGS) entry which is preliminary data.</text>
</comment>
<feature type="non-terminal residue" evidence="1">
    <location>
        <position position="1"/>
    </location>
</feature>
<evidence type="ECO:0000313" key="2">
    <source>
        <dbReference type="Proteomes" id="UP000613177"/>
    </source>
</evidence>
<protein>
    <submittedName>
        <fullName evidence="1">Uncharacterized protein</fullName>
    </submittedName>
</protein>